<comment type="caution">
    <text evidence="1">The sequence shown here is derived from an EMBL/GenBank/DDBJ whole genome shotgun (WGS) entry which is preliminary data.</text>
</comment>
<name>A0ABV9U3B3_9ACTN</name>
<accession>A0ABV9U3B3</accession>
<sequence>MTLKLDDPNDQSGLSAQRMIVLRRQDAQMRSGHYADVTPTRDSRLVKGPFRPVDGPDGLGVEAYTEEYRIVQGPPLPTDTQVVELTAAYRDLMVMVAYRGEDVAAGKPGEQNVIPLPAETARAGALAVAREVIASLNACRTCRR</sequence>
<proteinExistence type="predicted"/>
<protein>
    <submittedName>
        <fullName evidence="1">Uncharacterized protein</fullName>
    </submittedName>
</protein>
<organism evidence="1 2">
    <name type="scientific">Actinomadura gamaensis</name>
    <dbReference type="NCBI Taxonomy" id="1763541"/>
    <lineage>
        <taxon>Bacteria</taxon>
        <taxon>Bacillati</taxon>
        <taxon>Actinomycetota</taxon>
        <taxon>Actinomycetes</taxon>
        <taxon>Streptosporangiales</taxon>
        <taxon>Thermomonosporaceae</taxon>
        <taxon>Actinomadura</taxon>
    </lineage>
</organism>
<dbReference type="EMBL" id="JBHSIT010000008">
    <property type="protein sequence ID" value="MFC4910876.1"/>
    <property type="molecule type" value="Genomic_DNA"/>
</dbReference>
<dbReference type="RefSeq" id="WP_378259529.1">
    <property type="nucleotide sequence ID" value="NZ_JBHSIT010000008.1"/>
</dbReference>
<reference evidence="2" key="1">
    <citation type="journal article" date="2019" name="Int. J. Syst. Evol. Microbiol.">
        <title>The Global Catalogue of Microorganisms (GCM) 10K type strain sequencing project: providing services to taxonomists for standard genome sequencing and annotation.</title>
        <authorList>
            <consortium name="The Broad Institute Genomics Platform"/>
            <consortium name="The Broad Institute Genome Sequencing Center for Infectious Disease"/>
            <person name="Wu L."/>
            <person name="Ma J."/>
        </authorList>
    </citation>
    <scope>NUCLEOTIDE SEQUENCE [LARGE SCALE GENOMIC DNA]</scope>
    <source>
        <strain evidence="2">KLKA75</strain>
    </source>
</reference>
<keyword evidence="2" id="KW-1185">Reference proteome</keyword>
<dbReference type="Proteomes" id="UP001595872">
    <property type="component" value="Unassembled WGS sequence"/>
</dbReference>
<gene>
    <name evidence="1" type="ORF">ACFPCY_26430</name>
</gene>
<evidence type="ECO:0000313" key="1">
    <source>
        <dbReference type="EMBL" id="MFC4910876.1"/>
    </source>
</evidence>
<evidence type="ECO:0000313" key="2">
    <source>
        <dbReference type="Proteomes" id="UP001595872"/>
    </source>
</evidence>